<evidence type="ECO:0008006" key="6">
    <source>
        <dbReference type="Google" id="ProtNLM"/>
    </source>
</evidence>
<keyword evidence="5" id="KW-1185">Reference proteome</keyword>
<protein>
    <recommendedName>
        <fullName evidence="6">Major fimbrial subunit protein N-terminal domain-containing protein</fullName>
    </recommendedName>
</protein>
<evidence type="ECO:0000313" key="2">
    <source>
        <dbReference type="EMBL" id="MBC8602778.1"/>
    </source>
</evidence>
<dbReference type="EMBL" id="JACRTI010000037">
    <property type="protein sequence ID" value="MBC8602778.1"/>
    <property type="molecule type" value="Genomic_DNA"/>
</dbReference>
<proteinExistence type="predicted"/>
<dbReference type="Proteomes" id="UP000629596">
    <property type="component" value="Unassembled WGS sequence"/>
</dbReference>
<feature type="signal peptide" evidence="1">
    <location>
        <begin position="1"/>
        <end position="22"/>
    </location>
</feature>
<keyword evidence="1" id="KW-0732">Signal</keyword>
<name>A0A3D8HBY5_9BACT</name>
<accession>A0A3D8HBY5</accession>
<evidence type="ECO:0000256" key="1">
    <source>
        <dbReference type="SAM" id="SignalP"/>
    </source>
</evidence>
<evidence type="ECO:0000313" key="5">
    <source>
        <dbReference type="Proteomes" id="UP000629596"/>
    </source>
</evidence>
<organism evidence="3 4">
    <name type="scientific">Parabacteroides acidifaciens</name>
    <dbReference type="NCBI Taxonomy" id="2290935"/>
    <lineage>
        <taxon>Bacteria</taxon>
        <taxon>Pseudomonadati</taxon>
        <taxon>Bacteroidota</taxon>
        <taxon>Bacteroidia</taxon>
        <taxon>Bacteroidales</taxon>
        <taxon>Tannerellaceae</taxon>
        <taxon>Parabacteroides</taxon>
    </lineage>
</organism>
<dbReference type="Proteomes" id="UP000256321">
    <property type="component" value="Unassembled WGS sequence"/>
</dbReference>
<dbReference type="RefSeq" id="WP_115500275.1">
    <property type="nucleotide sequence ID" value="NZ_JACRTI010000037.1"/>
</dbReference>
<feature type="chain" id="PRO_5017634442" description="Major fimbrial subunit protein N-terminal domain-containing protein" evidence="1">
    <location>
        <begin position="23"/>
        <end position="358"/>
    </location>
</feature>
<reference evidence="2 5" key="2">
    <citation type="submission" date="2020-08" db="EMBL/GenBank/DDBJ databases">
        <title>Genome public.</title>
        <authorList>
            <person name="Liu C."/>
            <person name="Sun Q."/>
        </authorList>
    </citation>
    <scope>NUCLEOTIDE SEQUENCE [LARGE SCALE GENOMIC DNA]</scope>
    <source>
        <strain evidence="2 5">426_9</strain>
    </source>
</reference>
<evidence type="ECO:0000313" key="4">
    <source>
        <dbReference type="Proteomes" id="UP000256321"/>
    </source>
</evidence>
<reference evidence="3 4" key="1">
    <citation type="submission" date="2018-07" db="EMBL/GenBank/DDBJ databases">
        <title>Parabacteroides acidifaciens nov. sp., isolated from human feces.</title>
        <authorList>
            <person name="Wang Y.J."/>
        </authorList>
    </citation>
    <scope>NUCLEOTIDE SEQUENCE [LARGE SCALE GENOMIC DNA]</scope>
    <source>
        <strain evidence="3 4">426-9</strain>
    </source>
</reference>
<comment type="caution">
    <text evidence="3">The sequence shown here is derived from an EMBL/GenBank/DDBJ whole genome shotgun (WGS) entry which is preliminary data.</text>
</comment>
<sequence length="358" mass="38654">MKLKNILSILCVFFVAISCSMEDDFTGENSGQFTKDTYLSVKVKTAGVTTKAGESHANGTAEYGTVDNCYYFVLDGSGQVLNSRYMTGTDASAANILVKMENAASVLAIVNCDDLKTQLESKTDKAGILSVASTDATKMVKVGESNINWEGVTGSSSTAQTPESTVNVSITVDQKTSLVSFDGFYVKYKDNIYETQVRLTKITLSNLKSSVALNGTEGTIKTDEETILSNGAIIPVALKNDATIYNYKDESSKLVVENGPEDGSIIENLLANVFPNEIGNDHLTMNITFTVNGKADTRSYTINPNRDTNTSGHDYVKAGYWYKMNLILNVTAAGIESLDVVPWSDEILIGGNNGVEFK</sequence>
<gene>
    <name evidence="3" type="ORF">DWU89_14110</name>
    <name evidence="2" type="ORF">H8784_13750</name>
</gene>
<evidence type="ECO:0000313" key="3">
    <source>
        <dbReference type="EMBL" id="RDU48474.1"/>
    </source>
</evidence>
<dbReference type="PROSITE" id="PS51257">
    <property type="entry name" value="PROKAR_LIPOPROTEIN"/>
    <property type="match status" value="1"/>
</dbReference>
<dbReference type="AlphaFoldDB" id="A0A3D8HBY5"/>
<dbReference type="EMBL" id="QREV01000037">
    <property type="protein sequence ID" value="RDU48474.1"/>
    <property type="molecule type" value="Genomic_DNA"/>
</dbReference>